<reference evidence="3 4" key="1">
    <citation type="submission" date="2019-09" db="EMBL/GenBank/DDBJ databases">
        <title>Bird 10,000 Genomes (B10K) Project - Family phase.</title>
        <authorList>
            <person name="Zhang G."/>
        </authorList>
    </citation>
    <scope>NUCLEOTIDE SEQUENCE [LARGE SCALE GENOMIC DNA]</scope>
    <source>
        <strain evidence="3">B10K-DU-001-36</strain>
        <tissue evidence="3">Muscle</tissue>
    </source>
</reference>
<dbReference type="EMBL" id="VWYL01018671">
    <property type="protein sequence ID" value="NXR37368.1"/>
    <property type="molecule type" value="Genomic_DNA"/>
</dbReference>
<sequence>AQVTLDPQTSHCRLLLSADLLSARWAYGGPEPPMDPQRFSGSPCVLGSPTFTR</sequence>
<dbReference type="InterPro" id="IPR013320">
    <property type="entry name" value="ConA-like_dom_sf"/>
</dbReference>
<dbReference type="Gene3D" id="2.60.120.920">
    <property type="match status" value="1"/>
</dbReference>
<dbReference type="AlphaFoldDB" id="A0A7L2KN56"/>
<dbReference type="InterPro" id="IPR043136">
    <property type="entry name" value="B30.2/SPRY_sf"/>
</dbReference>
<name>A0A7L2KN56_9PASS</name>
<accession>A0A7L2KN56</accession>
<dbReference type="Pfam" id="PF13765">
    <property type="entry name" value="PRY"/>
    <property type="match status" value="1"/>
</dbReference>
<feature type="region of interest" description="Disordered" evidence="1">
    <location>
        <begin position="29"/>
        <end position="53"/>
    </location>
</feature>
<comment type="caution">
    <text evidence="3">The sequence shown here is derived from an EMBL/GenBank/DDBJ whole genome shotgun (WGS) entry which is preliminary data.</text>
</comment>
<dbReference type="SUPFAM" id="SSF49899">
    <property type="entry name" value="Concanavalin A-like lectins/glucanases"/>
    <property type="match status" value="1"/>
</dbReference>
<dbReference type="Proteomes" id="UP000549157">
    <property type="component" value="Unassembled WGS sequence"/>
</dbReference>
<evidence type="ECO:0000256" key="1">
    <source>
        <dbReference type="SAM" id="MobiDB-lite"/>
    </source>
</evidence>
<feature type="non-terminal residue" evidence="3">
    <location>
        <position position="53"/>
    </location>
</feature>
<feature type="domain" description="SPRY-associated" evidence="2">
    <location>
        <begin position="1"/>
        <end position="52"/>
    </location>
</feature>
<keyword evidence="4" id="KW-1185">Reference proteome</keyword>
<proteinExistence type="predicted"/>
<gene>
    <name evidence="3" type="primary">Trim10</name>
    <name evidence="3" type="ORF">ZOSHYP_R15392</name>
</gene>
<dbReference type="SMART" id="SM00589">
    <property type="entry name" value="PRY"/>
    <property type="match status" value="1"/>
</dbReference>
<organism evidence="3 4">
    <name type="scientific">Zosterops hypoxanthus</name>
    <dbReference type="NCBI Taxonomy" id="2485327"/>
    <lineage>
        <taxon>Eukaryota</taxon>
        <taxon>Metazoa</taxon>
        <taxon>Chordata</taxon>
        <taxon>Craniata</taxon>
        <taxon>Vertebrata</taxon>
        <taxon>Euteleostomi</taxon>
        <taxon>Archelosauria</taxon>
        <taxon>Archosauria</taxon>
        <taxon>Dinosauria</taxon>
        <taxon>Saurischia</taxon>
        <taxon>Theropoda</taxon>
        <taxon>Coelurosauria</taxon>
        <taxon>Aves</taxon>
        <taxon>Neognathae</taxon>
        <taxon>Neoaves</taxon>
        <taxon>Telluraves</taxon>
        <taxon>Australaves</taxon>
        <taxon>Passeriformes</taxon>
        <taxon>Sylvioidea</taxon>
        <taxon>Zosteropidae</taxon>
        <taxon>Zosterops</taxon>
    </lineage>
</organism>
<dbReference type="InterPro" id="IPR006574">
    <property type="entry name" value="PRY"/>
</dbReference>
<evidence type="ECO:0000313" key="3">
    <source>
        <dbReference type="EMBL" id="NXR37368.1"/>
    </source>
</evidence>
<protein>
    <submittedName>
        <fullName evidence="3">TRI10 protein</fullName>
    </submittedName>
</protein>
<evidence type="ECO:0000313" key="4">
    <source>
        <dbReference type="Proteomes" id="UP000549157"/>
    </source>
</evidence>
<feature type="non-terminal residue" evidence="3">
    <location>
        <position position="1"/>
    </location>
</feature>
<evidence type="ECO:0000259" key="2">
    <source>
        <dbReference type="SMART" id="SM00589"/>
    </source>
</evidence>